<gene>
    <name evidence="4" type="primary">syd</name>
    <name evidence="5" type="ORF">GTQ48_03525</name>
</gene>
<comment type="caution">
    <text evidence="5">The sequence shown here is derived from an EMBL/GenBank/DDBJ whole genome shotgun (WGS) entry which is preliminary data.</text>
</comment>
<dbReference type="RefSeq" id="WP_163105199.1">
    <property type="nucleotide sequence ID" value="NZ_JAAAWO010000002.1"/>
</dbReference>
<keyword evidence="3 4" id="KW-0472">Membrane</keyword>
<dbReference type="NCBIfam" id="NF003439">
    <property type="entry name" value="PRK04968.1"/>
    <property type="match status" value="1"/>
</dbReference>
<dbReference type="InterPro" id="IPR009948">
    <property type="entry name" value="Syd"/>
</dbReference>
<proteinExistence type="inferred from homology"/>
<accession>A0A6N9TDQ2</accession>
<dbReference type="AlphaFoldDB" id="A0A6N9TDQ2"/>
<dbReference type="HAMAP" id="MF_01104">
    <property type="entry name" value="Syd"/>
    <property type="match status" value="1"/>
</dbReference>
<keyword evidence="6" id="KW-1185">Reference proteome</keyword>
<dbReference type="CDD" id="cd16323">
    <property type="entry name" value="Syd"/>
    <property type="match status" value="1"/>
</dbReference>
<sequence length="192" mass="21546">MALSICEQLDNFVSSYVENANEGVLSIPYDKEWPSLCYNSEGEQGRQGQQGLQGKIVPWQPVKQTQPLSFDNVGSALELTLNSDYCTYFTRYFSNNLIATAPQGECELLQVWNEEDFERLQQNLIGHLLMKQRLEQAPTLFFGLTDEEDFILTVINKTGEVALEQVGMEPKEILAPSLAAFLSTLKPSSASR</sequence>
<comment type="subcellular location">
    <subcellularLocation>
        <location evidence="4">Cell inner membrane</location>
        <topology evidence="4">Peripheral membrane protein</topology>
        <orientation evidence="4">Cytoplasmic side</orientation>
    </subcellularLocation>
    <text evidence="4">Loosely associated with the cytoplasmic side of the inner membrane, probably via SecY.</text>
</comment>
<protein>
    <recommendedName>
        <fullName evidence="4">Protein Syd</fullName>
    </recommendedName>
</protein>
<keyword evidence="2 4" id="KW-0997">Cell inner membrane</keyword>
<keyword evidence="1 4" id="KW-1003">Cell membrane</keyword>
<evidence type="ECO:0000256" key="3">
    <source>
        <dbReference type="ARBA" id="ARBA00023136"/>
    </source>
</evidence>
<comment type="similarity">
    <text evidence="4">Belongs to the Syd family.</text>
</comment>
<dbReference type="Gene3D" id="3.40.1580.20">
    <property type="entry name" value="Syd protein"/>
    <property type="match status" value="1"/>
</dbReference>
<dbReference type="Proteomes" id="UP000471381">
    <property type="component" value="Unassembled WGS sequence"/>
</dbReference>
<dbReference type="GO" id="GO:0009898">
    <property type="term" value="C:cytoplasmic side of plasma membrane"/>
    <property type="evidence" value="ECO:0007669"/>
    <property type="project" value="InterPro"/>
</dbReference>
<evidence type="ECO:0000256" key="4">
    <source>
        <dbReference type="HAMAP-Rule" id="MF_01104"/>
    </source>
</evidence>
<reference evidence="5 6" key="1">
    <citation type="submission" date="2020-01" db="EMBL/GenBank/DDBJ databases">
        <title>Genomes of bacteria type strains.</title>
        <authorList>
            <person name="Chen J."/>
            <person name="Zhu S."/>
            <person name="Yang J."/>
        </authorList>
    </citation>
    <scope>NUCLEOTIDE SEQUENCE [LARGE SCALE GENOMIC DNA]</scope>
    <source>
        <strain evidence="5 6">LMG 24078</strain>
    </source>
</reference>
<evidence type="ECO:0000313" key="5">
    <source>
        <dbReference type="EMBL" id="NDW14602.1"/>
    </source>
</evidence>
<dbReference type="Pfam" id="PF07348">
    <property type="entry name" value="Syd"/>
    <property type="match status" value="1"/>
</dbReference>
<dbReference type="EMBL" id="JAAAWO010000002">
    <property type="protein sequence ID" value="NDW14602.1"/>
    <property type="molecule type" value="Genomic_DNA"/>
</dbReference>
<name>A0A6N9TDQ2_9ALTE</name>
<evidence type="ECO:0000313" key="6">
    <source>
        <dbReference type="Proteomes" id="UP000471381"/>
    </source>
</evidence>
<evidence type="ECO:0000256" key="1">
    <source>
        <dbReference type="ARBA" id="ARBA00022475"/>
    </source>
</evidence>
<dbReference type="InterPro" id="IPR038228">
    <property type="entry name" value="Syd_sf"/>
</dbReference>
<organism evidence="5 6">
    <name type="scientific">Alteromonas genovensis</name>
    <dbReference type="NCBI Taxonomy" id="471225"/>
    <lineage>
        <taxon>Bacteria</taxon>
        <taxon>Pseudomonadati</taxon>
        <taxon>Pseudomonadota</taxon>
        <taxon>Gammaproteobacteria</taxon>
        <taxon>Alteromonadales</taxon>
        <taxon>Alteromonadaceae</taxon>
        <taxon>Alteromonas/Salinimonas group</taxon>
        <taxon>Alteromonas</taxon>
    </lineage>
</organism>
<evidence type="ECO:0000256" key="2">
    <source>
        <dbReference type="ARBA" id="ARBA00022519"/>
    </source>
</evidence>
<comment type="function">
    <text evidence="4">Interacts with the SecY protein in vivo. May bind preferentially to an uncomplexed state of SecY, thus functioning either as a chelating agent for excess SecY in the cell or as a regulatory factor that negatively controls the translocase function.</text>
</comment>